<feature type="domain" description="RRP12 N-terminal HEAT" evidence="4">
    <location>
        <begin position="13"/>
        <end position="291"/>
    </location>
</feature>
<evidence type="ECO:0000313" key="6">
    <source>
        <dbReference type="Proteomes" id="UP001064489"/>
    </source>
</evidence>
<reference evidence="5" key="1">
    <citation type="journal article" date="2022" name="Plant J.">
        <title>Strategies of tolerance reflected in two North American maple genomes.</title>
        <authorList>
            <person name="McEvoy S.L."/>
            <person name="Sezen U.U."/>
            <person name="Trouern-Trend A."/>
            <person name="McMahon S.M."/>
            <person name="Schaberg P.G."/>
            <person name="Yang J."/>
            <person name="Wegrzyn J.L."/>
            <person name="Swenson N.G."/>
        </authorList>
    </citation>
    <scope>NUCLEOTIDE SEQUENCE</scope>
    <source>
        <strain evidence="5">91603</strain>
    </source>
</reference>
<comment type="caution">
    <text evidence="5">The sequence shown here is derived from an EMBL/GenBank/DDBJ whole genome shotgun (WGS) entry which is preliminary data.</text>
</comment>
<feature type="compositionally biased region" description="Basic and acidic residues" evidence="2">
    <location>
        <begin position="1075"/>
        <end position="1088"/>
    </location>
</feature>
<dbReference type="PANTHER" id="PTHR48412">
    <property type="entry name" value="ARM REPEAT SUPERFAMILY PROTEIN"/>
    <property type="match status" value="1"/>
</dbReference>
<protein>
    <recommendedName>
        <fullName evidence="7">RRP12-like protein</fullName>
    </recommendedName>
</protein>
<dbReference type="InterPro" id="IPR016024">
    <property type="entry name" value="ARM-type_fold"/>
</dbReference>
<proteinExistence type="inferred from homology"/>
<dbReference type="Pfam" id="PF08161">
    <property type="entry name" value="RRP12_HEAT"/>
    <property type="match status" value="1"/>
</dbReference>
<organism evidence="5 6">
    <name type="scientific">Acer negundo</name>
    <name type="common">Box elder</name>
    <dbReference type="NCBI Taxonomy" id="4023"/>
    <lineage>
        <taxon>Eukaryota</taxon>
        <taxon>Viridiplantae</taxon>
        <taxon>Streptophyta</taxon>
        <taxon>Embryophyta</taxon>
        <taxon>Tracheophyta</taxon>
        <taxon>Spermatophyta</taxon>
        <taxon>Magnoliopsida</taxon>
        <taxon>eudicotyledons</taxon>
        <taxon>Gunneridae</taxon>
        <taxon>Pentapetalae</taxon>
        <taxon>rosids</taxon>
        <taxon>malvids</taxon>
        <taxon>Sapindales</taxon>
        <taxon>Sapindaceae</taxon>
        <taxon>Hippocastanoideae</taxon>
        <taxon>Acereae</taxon>
        <taxon>Acer</taxon>
    </lineage>
</organism>
<dbReference type="Pfam" id="PF25772">
    <property type="entry name" value="HEAT_RRP12_N"/>
    <property type="match status" value="1"/>
</dbReference>
<evidence type="ECO:0000256" key="2">
    <source>
        <dbReference type="SAM" id="MobiDB-lite"/>
    </source>
</evidence>
<dbReference type="AlphaFoldDB" id="A0AAD5NI39"/>
<dbReference type="Proteomes" id="UP001064489">
    <property type="component" value="Chromosome 2"/>
</dbReference>
<accession>A0AAD5NI39</accession>
<dbReference type="InterPro" id="IPR011989">
    <property type="entry name" value="ARM-like"/>
</dbReference>
<evidence type="ECO:0008006" key="7">
    <source>
        <dbReference type="Google" id="ProtNLM"/>
    </source>
</evidence>
<comment type="similarity">
    <text evidence="1">Belongs to the RRP12 family.</text>
</comment>
<feature type="compositionally biased region" description="Basic and acidic residues" evidence="2">
    <location>
        <begin position="1027"/>
        <end position="1037"/>
    </location>
</feature>
<feature type="compositionally biased region" description="Polar residues" evidence="2">
    <location>
        <begin position="1039"/>
        <end position="1049"/>
    </location>
</feature>
<evidence type="ECO:0000259" key="4">
    <source>
        <dbReference type="Pfam" id="PF25772"/>
    </source>
</evidence>
<feature type="region of interest" description="Disordered" evidence="2">
    <location>
        <begin position="1027"/>
        <end position="1119"/>
    </location>
</feature>
<evidence type="ECO:0000256" key="1">
    <source>
        <dbReference type="ARBA" id="ARBA00007690"/>
    </source>
</evidence>
<dbReference type="Gene3D" id="1.25.10.10">
    <property type="entry name" value="Leucine-rich Repeat Variant"/>
    <property type="match status" value="1"/>
</dbReference>
<dbReference type="EMBL" id="JAJSOW010000106">
    <property type="protein sequence ID" value="KAI9160061.1"/>
    <property type="molecule type" value="Genomic_DNA"/>
</dbReference>
<name>A0AAD5NI39_ACENE</name>
<gene>
    <name evidence="5" type="ORF">LWI28_004733</name>
</gene>
<keyword evidence="6" id="KW-1185">Reference proteome</keyword>
<dbReference type="PANTHER" id="PTHR48412:SF1">
    <property type="entry name" value="ARM REPEAT SUPERFAMILY PROTEIN"/>
    <property type="match status" value="1"/>
</dbReference>
<feature type="compositionally biased region" description="Polar residues" evidence="2">
    <location>
        <begin position="1109"/>
        <end position="1119"/>
    </location>
</feature>
<reference evidence="5" key="2">
    <citation type="submission" date="2023-02" db="EMBL/GenBank/DDBJ databases">
        <authorList>
            <person name="Swenson N.G."/>
            <person name="Wegrzyn J.L."/>
            <person name="Mcevoy S.L."/>
        </authorList>
    </citation>
    <scope>NUCLEOTIDE SEQUENCE</scope>
    <source>
        <strain evidence="5">91603</strain>
        <tissue evidence="5">Leaf</tissue>
    </source>
</reference>
<dbReference type="SUPFAM" id="SSF48371">
    <property type="entry name" value="ARM repeat"/>
    <property type="match status" value="1"/>
</dbReference>
<dbReference type="InterPro" id="IPR057860">
    <property type="entry name" value="HEAT_RRP12_N"/>
</dbReference>
<evidence type="ECO:0000313" key="5">
    <source>
        <dbReference type="EMBL" id="KAI9160061.1"/>
    </source>
</evidence>
<sequence>MKPFSADAETETENEEVEIKANADICQQLMDRYAASAAPQHRHLVATAAAMRSILTSESFPLIPSAYFAAAISSLESATLDSTEISALLTFLSLVVAVVHHKEISESKASEAVGVLVGLLERGGLGMSSVRSVVKCLGVLLVSFCDLEDWNSVEFGFQTLLKFSVDKRPKVRRCAQDCLQNVFKSFQSSTVTKAASILIHSLFKDCLPLATTLSTSRTVDGPKDETLMTSEHLEVLHVLNVVKLTVPYLSVKVSSKILSELSKLTSSEFSPITRHILKNIEAFYGSTKVEVVIPETENIVVSLASYVLLREKNPMDTIMSAVTLLKIAMDKLYIGEIRSTWIKNVPIVCGSLVGLLTYENSTASQATVVMKELISQFADKKTLLIDENLSFQDGSQKSEEVTAVKSTCVIFESILGSYSGIPNEHILEIISLLFLKLGEISYIFMKSILLKLADLMTLACDMSQKNHLQHCIGSAVIAMGPERILTLLPISFHPDDFTCSNIWLIPILKNHVVEASLGYYMEHIVPLAKSFQRACRKVKKSDIGKDLQAHAHGLWGLLPAFCRYPIDTCQNCEPLAKLLITLLKKDSFMHENIAVALQVLVNQNRSVLISKKNLDESNMDEVKNSISENGTVPPYSKKTATKNIRAFASCSAGLLQALTNLFIDSPREKCTYLKDAIGSVASITDSSITKNIFTSLLKRFQLVNDAGEFEKPGIDIDNLIDKQPDNQSTLEKELQRCVIIDLASSLVEGASEDLVDFIYNFIRHTFQTSDEIGHHEAYHTLRKILKEHDWFCTSRFEEVIDLLFTLKAPAAIEILRSRFACFHFLMVYTLKLSSEEEEENTKAFLILNEIILTLKDAKEETRKAAYDILLSICSSLVDSSYVGSDAPYHKLISMILGYLSGSSPHIKSGAVSALSVLVHKDPDICLSMPGLVSSVISLLQSKALEVIKAVLGFVKVMVSCLQAKDIQDLRADVISEVLPWSSVSRNHFRSKVTVILEIMMRKCGFAAVESVTPEKYRRFVKTVLEDRQNKTRPKEGSTDVETVTENSPNKGPHNKHKEMHTLPNENGSTEHRKRNREEKHNSRSRDTRAGGFKPVKRARHFNHEKSMEGESQGSGRKNTGIFNKGPPVSTARFSAEHNKNLAYGTVTSAIRVEMFSQNESKLVMLLPMICSWKSMAYGLGYKKDGEGFWNFAVWKNSRHWN</sequence>
<dbReference type="InterPro" id="IPR012978">
    <property type="entry name" value="HEAT_RRP12"/>
</dbReference>
<evidence type="ECO:0000259" key="3">
    <source>
        <dbReference type="Pfam" id="PF08161"/>
    </source>
</evidence>
<feature type="domain" description="RRP12 HEAT" evidence="3">
    <location>
        <begin position="363"/>
        <end position="663"/>
    </location>
</feature>